<sequence length="253" mass="29081">MVFGKVALKVDISDNLNDIDEEIYPQFFYRPFGQGYWQVIDNKIWQTQNIPLGDYQLRSRVCDRAGNEKLEEINIGVGAVIFNVFLNERLLSWSTDRPTIGRIIYDRLSHQNVNPNYPNFSYAWSSGEVDNEKITSHQFAIPPLPSGKYFYRILAFGSPVSYTPEYSFETDNLLSFANDEDREDESSILGLVVSVTPAVEVEDVKVEEKTKERFGLDKRRLLVLVAVGLLSSLGIFYLTKNKKKTLMRSNEKR</sequence>
<dbReference type="EMBL" id="PEZH01000010">
    <property type="protein sequence ID" value="PIS15333.1"/>
    <property type="molecule type" value="Genomic_DNA"/>
</dbReference>
<keyword evidence="1" id="KW-0812">Transmembrane</keyword>
<comment type="caution">
    <text evidence="2">The sequence shown here is derived from an EMBL/GenBank/DDBJ whole genome shotgun (WGS) entry which is preliminary data.</text>
</comment>
<protein>
    <submittedName>
        <fullName evidence="2">Uncharacterized protein</fullName>
    </submittedName>
</protein>
<gene>
    <name evidence="2" type="ORF">COT63_00625</name>
</gene>
<proteinExistence type="predicted"/>
<dbReference type="Proteomes" id="UP000231282">
    <property type="component" value="Unassembled WGS sequence"/>
</dbReference>
<reference evidence="3" key="1">
    <citation type="submission" date="2017-09" db="EMBL/GenBank/DDBJ databases">
        <title>Depth-based differentiation of microbial function through sediment-hosted aquifers and enrichment of novel symbionts in the deep terrestrial subsurface.</title>
        <authorList>
            <person name="Probst A.J."/>
            <person name="Ladd B."/>
            <person name="Jarett J.K."/>
            <person name="Geller-Mcgrath D.E."/>
            <person name="Sieber C.M.K."/>
            <person name="Emerson J.B."/>
            <person name="Anantharaman K."/>
            <person name="Thomas B.C."/>
            <person name="Malmstrom R."/>
            <person name="Stieglmeier M."/>
            <person name="Klingl A."/>
            <person name="Woyke T."/>
            <person name="Ryan C.M."/>
            <person name="Banfield J.F."/>
        </authorList>
    </citation>
    <scope>NUCLEOTIDE SEQUENCE [LARGE SCALE GENOMIC DNA]</scope>
</reference>
<keyword evidence="1" id="KW-0472">Membrane</keyword>
<feature type="transmembrane region" description="Helical" evidence="1">
    <location>
        <begin position="221"/>
        <end position="239"/>
    </location>
</feature>
<accession>A0A2H0WRR4</accession>
<keyword evidence="1" id="KW-1133">Transmembrane helix</keyword>
<evidence type="ECO:0000256" key="1">
    <source>
        <dbReference type="SAM" id="Phobius"/>
    </source>
</evidence>
<organism evidence="2 3">
    <name type="scientific">Candidatus Shapirobacteria bacterium CG09_land_8_20_14_0_10_38_17</name>
    <dbReference type="NCBI Taxonomy" id="1974884"/>
    <lineage>
        <taxon>Bacteria</taxon>
        <taxon>Candidatus Shapironibacteriota</taxon>
    </lineage>
</organism>
<dbReference type="AlphaFoldDB" id="A0A2H0WRR4"/>
<name>A0A2H0WRR4_9BACT</name>
<evidence type="ECO:0000313" key="3">
    <source>
        <dbReference type="Proteomes" id="UP000231282"/>
    </source>
</evidence>
<evidence type="ECO:0000313" key="2">
    <source>
        <dbReference type="EMBL" id="PIS15333.1"/>
    </source>
</evidence>